<keyword evidence="5" id="KW-1278">Translocase</keyword>
<evidence type="ECO:0000256" key="5">
    <source>
        <dbReference type="ARBA" id="ARBA00022967"/>
    </source>
</evidence>
<dbReference type="EMBL" id="CP104694">
    <property type="protein sequence ID" value="UXI69545.1"/>
    <property type="molecule type" value="Genomic_DNA"/>
</dbReference>
<dbReference type="PANTHER" id="PTHR30335">
    <property type="entry name" value="INTEGRAL MEMBRANE PROTEIN OF SOXR-REDUCING COMPLEX"/>
    <property type="match status" value="1"/>
</dbReference>
<evidence type="ECO:0008006" key="11">
    <source>
        <dbReference type="Google" id="ProtNLM"/>
    </source>
</evidence>
<keyword evidence="2" id="KW-0813">Transport</keyword>
<keyword evidence="4 8" id="KW-0812">Transmembrane</keyword>
<dbReference type="PANTHER" id="PTHR30335:SF0">
    <property type="entry name" value="ION-TRANSLOCATING OXIDOREDUCTASE COMPLEX SUBUNIT A"/>
    <property type="match status" value="1"/>
</dbReference>
<evidence type="ECO:0000313" key="10">
    <source>
        <dbReference type="Proteomes" id="UP001064632"/>
    </source>
</evidence>
<name>A0ABY6BKH8_9GAMM</name>
<dbReference type="InterPro" id="IPR003667">
    <property type="entry name" value="NqrDE/RnfAE"/>
</dbReference>
<comment type="subcellular location">
    <subcellularLocation>
        <location evidence="1">Endomembrane system</location>
        <topology evidence="1">Multi-pass membrane protein</topology>
    </subcellularLocation>
</comment>
<protein>
    <recommendedName>
        <fullName evidence="11">Electron transport complex protein RnfA</fullName>
    </recommendedName>
</protein>
<evidence type="ECO:0000256" key="2">
    <source>
        <dbReference type="ARBA" id="ARBA00022448"/>
    </source>
</evidence>
<feature type="transmembrane region" description="Helical" evidence="8">
    <location>
        <begin position="105"/>
        <end position="123"/>
    </location>
</feature>
<evidence type="ECO:0000256" key="3">
    <source>
        <dbReference type="ARBA" id="ARBA00022519"/>
    </source>
</evidence>
<keyword evidence="10" id="KW-1185">Reference proteome</keyword>
<evidence type="ECO:0000313" key="9">
    <source>
        <dbReference type="EMBL" id="UXI69545.1"/>
    </source>
</evidence>
<feature type="transmembrane region" description="Helical" evidence="8">
    <location>
        <begin position="171"/>
        <end position="189"/>
    </location>
</feature>
<dbReference type="Pfam" id="PF02508">
    <property type="entry name" value="Rnf-Nqr"/>
    <property type="match status" value="1"/>
</dbReference>
<dbReference type="InterPro" id="IPR050133">
    <property type="entry name" value="NqrDE/RnfAE_oxidrdctase"/>
</dbReference>
<dbReference type="PIRSF" id="PIRSF006102">
    <property type="entry name" value="NQR_DE"/>
    <property type="match status" value="1"/>
</dbReference>
<organism evidence="9 10">
    <name type="scientific">Tahibacter amnicola</name>
    <dbReference type="NCBI Taxonomy" id="2976241"/>
    <lineage>
        <taxon>Bacteria</taxon>
        <taxon>Pseudomonadati</taxon>
        <taxon>Pseudomonadota</taxon>
        <taxon>Gammaproteobacteria</taxon>
        <taxon>Lysobacterales</taxon>
        <taxon>Rhodanobacteraceae</taxon>
        <taxon>Tahibacter</taxon>
    </lineage>
</organism>
<reference evidence="9" key="1">
    <citation type="submission" date="2022-09" db="EMBL/GenBank/DDBJ databases">
        <title>Tahibacter sp. nov., isolated from a fresh water.</title>
        <authorList>
            <person name="Baek J.H."/>
            <person name="Lee J.K."/>
            <person name="Kim J.M."/>
            <person name="Jeon C.O."/>
        </authorList>
    </citation>
    <scope>NUCLEOTIDE SEQUENCE</scope>
    <source>
        <strain evidence="9">W38</strain>
    </source>
</reference>
<feature type="transmembrane region" description="Helical" evidence="8">
    <location>
        <begin position="130"/>
        <end position="151"/>
    </location>
</feature>
<accession>A0ABY6BKH8</accession>
<keyword evidence="7 8" id="KW-0472">Membrane</keyword>
<dbReference type="Proteomes" id="UP001064632">
    <property type="component" value="Chromosome"/>
</dbReference>
<proteinExistence type="predicted"/>
<evidence type="ECO:0000256" key="4">
    <source>
        <dbReference type="ARBA" id="ARBA00022692"/>
    </source>
</evidence>
<feature type="transmembrane region" description="Helical" evidence="8">
    <location>
        <begin position="70"/>
        <end position="90"/>
    </location>
</feature>
<evidence type="ECO:0000256" key="7">
    <source>
        <dbReference type="ARBA" id="ARBA00023136"/>
    </source>
</evidence>
<keyword evidence="3" id="KW-0997">Cell inner membrane</keyword>
<gene>
    <name evidence="9" type="ORF">N4264_07850</name>
</gene>
<evidence type="ECO:0000256" key="6">
    <source>
        <dbReference type="ARBA" id="ARBA00022989"/>
    </source>
</evidence>
<dbReference type="RefSeq" id="WP_261696499.1">
    <property type="nucleotide sequence ID" value="NZ_CP104694.1"/>
</dbReference>
<sequence length="190" mass="19060">MQSLWMTFIGAALVNNVVLAQLSGVDRACSEDRVDAAWRIGVLTTVVATPVAAAMWALQRALPDAMAMVAVRAIALISVVAVVSALVALLRGSSTRLAAAVGTDGWLVATNAAVLSAGLAATAPTGFAEALLAGFGTGVGFTLVCVLLAALRDRTTEAAVPAAFKGLPVTLLTAGLLALAFAGFAGLAVR</sequence>
<evidence type="ECO:0000256" key="8">
    <source>
        <dbReference type="SAM" id="Phobius"/>
    </source>
</evidence>
<evidence type="ECO:0000256" key="1">
    <source>
        <dbReference type="ARBA" id="ARBA00004127"/>
    </source>
</evidence>
<keyword evidence="3" id="KW-1003">Cell membrane</keyword>
<feature type="transmembrane region" description="Helical" evidence="8">
    <location>
        <begin position="36"/>
        <end position="58"/>
    </location>
</feature>
<keyword evidence="6 8" id="KW-1133">Transmembrane helix</keyword>